<gene>
    <name evidence="1" type="ORF">FHS38_004044</name>
</gene>
<reference evidence="1 2" key="1">
    <citation type="submission" date="2020-08" db="EMBL/GenBank/DDBJ databases">
        <title>Genomic Encyclopedia of Type Strains, Phase III (KMG-III): the genomes of soil and plant-associated and newly described type strains.</title>
        <authorList>
            <person name="Whitman W."/>
        </authorList>
    </citation>
    <scope>NUCLEOTIDE SEQUENCE [LARGE SCALE GENOMIC DNA]</scope>
    <source>
        <strain evidence="1 2">CECT 3265</strain>
    </source>
</reference>
<evidence type="ECO:0000313" key="2">
    <source>
        <dbReference type="Proteomes" id="UP000556436"/>
    </source>
</evidence>
<dbReference type="Proteomes" id="UP000556436">
    <property type="component" value="Unassembled WGS sequence"/>
</dbReference>
<dbReference type="AlphaFoldDB" id="A0A7W7PEL5"/>
<keyword evidence="2" id="KW-1185">Reference proteome</keyword>
<sequence>MSGYRRKSRAARPPFPMPKGILLFRTPDGWRHSILTAASGTVCGRLPQVPIDAAPRAAQAAAVTMLTELTRDHHGVSIEVRWDPAPSADTWTGSVHPAAPGS</sequence>
<accession>A0A7W7PEL5</accession>
<name>A0A7W7PEL5_STRNE</name>
<organism evidence="1 2">
    <name type="scientific">Streptomyces netropsis</name>
    <name type="common">Streptoverticillium netropsis</name>
    <dbReference type="NCBI Taxonomy" id="55404"/>
    <lineage>
        <taxon>Bacteria</taxon>
        <taxon>Bacillati</taxon>
        <taxon>Actinomycetota</taxon>
        <taxon>Actinomycetes</taxon>
        <taxon>Kitasatosporales</taxon>
        <taxon>Streptomycetaceae</taxon>
        <taxon>Streptomyces</taxon>
    </lineage>
</organism>
<dbReference type="EMBL" id="JACHJG010000008">
    <property type="protein sequence ID" value="MBB4887976.1"/>
    <property type="molecule type" value="Genomic_DNA"/>
</dbReference>
<comment type="caution">
    <text evidence="1">The sequence shown here is derived from an EMBL/GenBank/DDBJ whole genome shotgun (WGS) entry which is preliminary data.</text>
</comment>
<evidence type="ECO:0000313" key="1">
    <source>
        <dbReference type="EMBL" id="MBB4887976.1"/>
    </source>
</evidence>
<proteinExistence type="predicted"/>
<protein>
    <submittedName>
        <fullName evidence="1">Uncharacterized protein</fullName>
    </submittedName>
</protein>